<feature type="binding site" evidence="10">
    <location>
        <begin position="228"/>
        <end position="232"/>
    </location>
    <ligand>
        <name>ATP</name>
        <dbReference type="ChEBI" id="CHEBI:30616"/>
    </ligand>
</feature>
<dbReference type="AlphaFoldDB" id="A0A6A3C069"/>
<dbReference type="InterPro" id="IPR000407">
    <property type="entry name" value="GDA1_CD39_NTPase"/>
</dbReference>
<accession>A0A6A3C069</accession>
<dbReference type="GO" id="GO:0004050">
    <property type="term" value="F:apyrase activity"/>
    <property type="evidence" value="ECO:0007669"/>
    <property type="project" value="UniProtKB-EC"/>
</dbReference>
<dbReference type="PANTHER" id="PTHR11782">
    <property type="entry name" value="ADENOSINE/GUANOSINE DIPHOSPHATASE"/>
    <property type="match status" value="1"/>
</dbReference>
<evidence type="ECO:0000256" key="1">
    <source>
        <dbReference type="ARBA" id="ARBA00009283"/>
    </source>
</evidence>
<dbReference type="GO" id="GO:0016020">
    <property type="term" value="C:membrane"/>
    <property type="evidence" value="ECO:0007669"/>
    <property type="project" value="TreeGrafter"/>
</dbReference>
<keyword evidence="11" id="KW-0812">Transmembrane</keyword>
<comment type="similarity">
    <text evidence="1">Belongs to the GDA1/CD39 NTPase family.</text>
</comment>
<keyword evidence="11" id="KW-1133">Transmembrane helix</keyword>
<dbReference type="GO" id="GO:0017110">
    <property type="term" value="F:nucleoside diphosphate phosphatase activity"/>
    <property type="evidence" value="ECO:0007669"/>
    <property type="project" value="TreeGrafter"/>
</dbReference>
<dbReference type="Gene3D" id="3.30.420.540">
    <property type="match status" value="1"/>
</dbReference>
<dbReference type="GO" id="GO:0005524">
    <property type="term" value="F:ATP binding"/>
    <property type="evidence" value="ECO:0007669"/>
    <property type="project" value="UniProtKB-KW"/>
</dbReference>
<evidence type="ECO:0000256" key="7">
    <source>
        <dbReference type="ARBA" id="ARBA00032306"/>
    </source>
</evidence>
<evidence type="ECO:0000256" key="11">
    <source>
        <dbReference type="SAM" id="Phobius"/>
    </source>
</evidence>
<evidence type="ECO:0000256" key="8">
    <source>
        <dbReference type="ARBA" id="ARBA00049175"/>
    </source>
</evidence>
<gene>
    <name evidence="12" type="ORF">F3Y22_tig00018715pilonHSYRG00002</name>
</gene>
<dbReference type="PANTHER" id="PTHR11782:SF3">
    <property type="entry name" value="APYRASE 6-RELATED"/>
    <property type="match status" value="1"/>
</dbReference>
<keyword evidence="3" id="KW-0378">Hydrolase</keyword>
<dbReference type="EC" id="3.6.1.5" evidence="2"/>
<keyword evidence="10" id="KW-0547">Nucleotide-binding</keyword>
<evidence type="ECO:0000256" key="6">
    <source>
        <dbReference type="ARBA" id="ARBA00031428"/>
    </source>
</evidence>
<dbReference type="Proteomes" id="UP000436088">
    <property type="component" value="Unassembled WGS sequence"/>
</dbReference>
<organism evidence="12 13">
    <name type="scientific">Hibiscus syriacus</name>
    <name type="common">Rose of Sharon</name>
    <dbReference type="NCBI Taxonomy" id="106335"/>
    <lineage>
        <taxon>Eukaryota</taxon>
        <taxon>Viridiplantae</taxon>
        <taxon>Streptophyta</taxon>
        <taxon>Embryophyta</taxon>
        <taxon>Tracheophyta</taxon>
        <taxon>Spermatophyta</taxon>
        <taxon>Magnoliopsida</taxon>
        <taxon>eudicotyledons</taxon>
        <taxon>Gunneridae</taxon>
        <taxon>Pentapetalae</taxon>
        <taxon>rosids</taxon>
        <taxon>malvids</taxon>
        <taxon>Malvales</taxon>
        <taxon>Malvaceae</taxon>
        <taxon>Malvoideae</taxon>
        <taxon>Hibiscus</taxon>
    </lineage>
</organism>
<evidence type="ECO:0000313" key="13">
    <source>
        <dbReference type="Proteomes" id="UP000436088"/>
    </source>
</evidence>
<evidence type="ECO:0000256" key="10">
    <source>
        <dbReference type="PIRSR" id="PIRSR600407-2"/>
    </source>
</evidence>
<proteinExistence type="inferred from homology"/>
<dbReference type="Pfam" id="PF01150">
    <property type="entry name" value="GDA1_CD39"/>
    <property type="match status" value="1"/>
</dbReference>
<dbReference type="Gene3D" id="3.30.420.40">
    <property type="match status" value="1"/>
</dbReference>
<evidence type="ECO:0000256" key="3">
    <source>
        <dbReference type="ARBA" id="ARBA00022801"/>
    </source>
</evidence>
<keyword evidence="13" id="KW-1185">Reference proteome</keyword>
<dbReference type="EMBL" id="VEPZ02000695">
    <property type="protein sequence ID" value="KAE8720652.1"/>
    <property type="molecule type" value="Genomic_DNA"/>
</dbReference>
<evidence type="ECO:0000313" key="12">
    <source>
        <dbReference type="EMBL" id="KAE8720652.1"/>
    </source>
</evidence>
<comment type="caution">
    <text evidence="12">The sequence shown here is derived from an EMBL/GenBank/DDBJ whole genome shotgun (WGS) entry which is preliminary data.</text>
</comment>
<keyword evidence="10" id="KW-0067">ATP-binding</keyword>
<evidence type="ECO:0000256" key="2">
    <source>
        <dbReference type="ARBA" id="ARBA00012148"/>
    </source>
</evidence>
<keyword evidence="11" id="KW-0472">Membrane</keyword>
<name>A0A6A3C069_HIBSY</name>
<feature type="active site" description="Proton acceptor" evidence="9">
    <location>
        <position position="198"/>
    </location>
</feature>
<evidence type="ECO:0000256" key="4">
    <source>
        <dbReference type="ARBA" id="ARBA00030084"/>
    </source>
</evidence>
<evidence type="ECO:0000256" key="9">
    <source>
        <dbReference type="PIRSR" id="PIRSR600407-1"/>
    </source>
</evidence>
<sequence>MPETKSTSKSTTSYQNMDPIKLQIRSSSRSTALFSRNPRQTSHSPFIAVSIAISIALFVFVYIFFFSSKDSVKYSIIIDGGSTGTRIQCLGTTLTETETGFRFKEGLESLKVNPGLSAYSEDLEGAADLLKELLEFGRSKVPESQWGETEIRLMATAGLRLLDDEVQERILEQCRKVLRLSGFKFRDVWASVITGSDEGVYAWVVANYVFGTLGGNPQHTTGIIELGGASAQVTFFSTEPMPSEFSRSIKFGNFTYSLYSHSFLHFGQNVARNSLRESLIKGDFSPAAESIHKETYIDPCTPKDTCPIHQTFVRF</sequence>
<comment type="catalytic activity">
    <reaction evidence="8">
        <text>a ribonucleoside 5'-triphosphate + 2 H2O = a ribonucleoside 5'-phosphate + 2 phosphate + 2 H(+)</text>
        <dbReference type="Rhea" id="RHEA:36795"/>
        <dbReference type="ChEBI" id="CHEBI:15377"/>
        <dbReference type="ChEBI" id="CHEBI:15378"/>
        <dbReference type="ChEBI" id="CHEBI:43474"/>
        <dbReference type="ChEBI" id="CHEBI:58043"/>
        <dbReference type="ChEBI" id="CHEBI:61557"/>
        <dbReference type="EC" id="3.6.1.5"/>
    </reaction>
</comment>
<evidence type="ECO:0000256" key="5">
    <source>
        <dbReference type="ARBA" id="ARBA00031370"/>
    </source>
</evidence>
<dbReference type="GO" id="GO:0009134">
    <property type="term" value="P:nucleoside diphosphate catabolic process"/>
    <property type="evidence" value="ECO:0007669"/>
    <property type="project" value="TreeGrafter"/>
</dbReference>
<protein>
    <recommendedName>
        <fullName evidence="2">apyrase</fullName>
        <ecNumber evidence="2">3.6.1.5</ecNumber>
    </recommendedName>
    <alternativeName>
        <fullName evidence="6">ATP-diphosphatase</fullName>
    </alternativeName>
    <alternativeName>
        <fullName evidence="7">ATP-diphosphohydrolase</fullName>
    </alternativeName>
    <alternativeName>
        <fullName evidence="4">Adenosine diphosphatase</fullName>
    </alternativeName>
    <alternativeName>
        <fullName evidence="5">NTPDase</fullName>
    </alternativeName>
</protein>
<feature type="transmembrane region" description="Helical" evidence="11">
    <location>
        <begin position="46"/>
        <end position="65"/>
    </location>
</feature>
<reference evidence="12" key="1">
    <citation type="submission" date="2019-09" db="EMBL/GenBank/DDBJ databases">
        <title>Draft genome information of white flower Hibiscus syriacus.</title>
        <authorList>
            <person name="Kim Y.-M."/>
        </authorList>
    </citation>
    <scope>NUCLEOTIDE SEQUENCE [LARGE SCALE GENOMIC DNA]</scope>
    <source>
        <strain evidence="12">YM2019G1</strain>
    </source>
</reference>